<reference evidence="4" key="1">
    <citation type="submission" date="2016-06" db="UniProtKB">
        <authorList>
            <consortium name="WormBaseParasite"/>
        </authorList>
    </citation>
    <scope>IDENTIFICATION</scope>
</reference>
<dbReference type="WBParaSite" id="TCNE_0000021401-mRNA-1">
    <property type="protein sequence ID" value="TCNE_0000021401-mRNA-1"/>
    <property type="gene ID" value="TCNE_0000021401"/>
</dbReference>
<dbReference type="Proteomes" id="UP000050794">
    <property type="component" value="Unassembled WGS sequence"/>
</dbReference>
<sequence>MLWPNEHEKTAAVKHEFSANVSDPKNEDMRQNEVGPTHVDGIENLIPPMPADDRFGAVRTADMPAVSKAGGMRHVVYAMEAEKLAVTIFLRISIYNKF</sequence>
<reference evidence="2 3" key="2">
    <citation type="submission" date="2018-11" db="EMBL/GenBank/DDBJ databases">
        <authorList>
            <consortium name="Pathogen Informatics"/>
        </authorList>
    </citation>
    <scope>NUCLEOTIDE SEQUENCE [LARGE SCALE GENOMIC DNA]</scope>
</reference>
<organism evidence="3 4">
    <name type="scientific">Toxocara canis</name>
    <name type="common">Canine roundworm</name>
    <dbReference type="NCBI Taxonomy" id="6265"/>
    <lineage>
        <taxon>Eukaryota</taxon>
        <taxon>Metazoa</taxon>
        <taxon>Ecdysozoa</taxon>
        <taxon>Nematoda</taxon>
        <taxon>Chromadorea</taxon>
        <taxon>Rhabditida</taxon>
        <taxon>Spirurina</taxon>
        <taxon>Ascaridomorpha</taxon>
        <taxon>Ascaridoidea</taxon>
        <taxon>Toxocaridae</taxon>
        <taxon>Toxocara</taxon>
    </lineage>
</organism>
<keyword evidence="3" id="KW-1185">Reference proteome</keyword>
<evidence type="ECO:0000313" key="3">
    <source>
        <dbReference type="Proteomes" id="UP000050794"/>
    </source>
</evidence>
<protein>
    <submittedName>
        <fullName evidence="2 4">Uncharacterized protein</fullName>
    </submittedName>
</protein>
<feature type="region of interest" description="Disordered" evidence="1">
    <location>
        <begin position="19"/>
        <end position="45"/>
    </location>
</feature>
<evidence type="ECO:0000313" key="2">
    <source>
        <dbReference type="EMBL" id="VDM23837.1"/>
    </source>
</evidence>
<name>A0A183TVE5_TOXCA</name>
<dbReference type="EMBL" id="UYWY01000079">
    <property type="protein sequence ID" value="VDM23837.1"/>
    <property type="molecule type" value="Genomic_DNA"/>
</dbReference>
<evidence type="ECO:0000256" key="1">
    <source>
        <dbReference type="SAM" id="MobiDB-lite"/>
    </source>
</evidence>
<gene>
    <name evidence="2" type="ORF">TCNE_LOCUS215</name>
</gene>
<proteinExistence type="predicted"/>
<dbReference type="AlphaFoldDB" id="A0A183TVE5"/>
<evidence type="ECO:0000313" key="4">
    <source>
        <dbReference type="WBParaSite" id="TCNE_0000021401-mRNA-1"/>
    </source>
</evidence>
<accession>A0A183TVE5</accession>